<dbReference type="InterPro" id="IPR033655">
    <property type="entry name" value="TGS_RelA/SpoT"/>
</dbReference>
<dbReference type="InterPro" id="IPR004811">
    <property type="entry name" value="RelA/Spo_fam"/>
</dbReference>
<dbReference type="Pfam" id="PF02824">
    <property type="entry name" value="TGS"/>
    <property type="match status" value="1"/>
</dbReference>
<feature type="region of interest" description="Disordered" evidence="3">
    <location>
        <begin position="471"/>
        <end position="513"/>
    </location>
</feature>
<dbReference type="SMART" id="SM00954">
    <property type="entry name" value="RelA_SpoT"/>
    <property type="match status" value="1"/>
</dbReference>
<dbReference type="Gene3D" id="3.10.20.30">
    <property type="match status" value="1"/>
</dbReference>
<evidence type="ECO:0000313" key="8">
    <source>
        <dbReference type="Proteomes" id="UP000285961"/>
    </source>
</evidence>
<dbReference type="CDD" id="cd01668">
    <property type="entry name" value="TGS_RSH"/>
    <property type="match status" value="1"/>
</dbReference>
<dbReference type="SUPFAM" id="SSF81301">
    <property type="entry name" value="Nucleotidyltransferase"/>
    <property type="match status" value="1"/>
</dbReference>
<dbReference type="InterPro" id="IPR003607">
    <property type="entry name" value="HD/PDEase_dom"/>
</dbReference>
<dbReference type="PANTHER" id="PTHR21262:SF31">
    <property type="entry name" value="GTP PYROPHOSPHOKINASE"/>
    <property type="match status" value="1"/>
</dbReference>
<dbReference type="GO" id="GO:0015969">
    <property type="term" value="P:guanosine tetraphosphate metabolic process"/>
    <property type="evidence" value="ECO:0007669"/>
    <property type="project" value="InterPro"/>
</dbReference>
<protein>
    <submittedName>
        <fullName evidence="7">Bifunctional (P)ppGpp synthetase/guanosine-3',5'-bis(Diphosphate) 3'-pyrophosphohydrolase</fullName>
    </submittedName>
</protein>
<dbReference type="Pfam" id="PF04607">
    <property type="entry name" value="RelA_SpoT"/>
    <property type="match status" value="1"/>
</dbReference>
<dbReference type="InterPro" id="IPR007685">
    <property type="entry name" value="RelA_SpoT"/>
</dbReference>
<dbReference type="Gene3D" id="3.30.460.10">
    <property type="entry name" value="Beta Polymerase, domain 2"/>
    <property type="match status" value="1"/>
</dbReference>
<dbReference type="InterPro" id="IPR043519">
    <property type="entry name" value="NT_sf"/>
</dbReference>
<evidence type="ECO:0000259" key="5">
    <source>
        <dbReference type="PROSITE" id="PS51831"/>
    </source>
</evidence>
<comment type="pathway">
    <text evidence="1">Purine metabolism.</text>
</comment>
<dbReference type="InterPro" id="IPR006674">
    <property type="entry name" value="HD_domain"/>
</dbReference>
<dbReference type="PROSITE" id="PS51671">
    <property type="entry name" value="ACT"/>
    <property type="match status" value="1"/>
</dbReference>
<feature type="domain" description="TGS" evidence="6">
    <location>
        <begin position="386"/>
        <end position="447"/>
    </location>
</feature>
<dbReference type="FunFam" id="3.10.20.30:FF:000002">
    <property type="entry name" value="GTP pyrophosphokinase (RelA/SpoT)"/>
    <property type="match status" value="1"/>
</dbReference>
<dbReference type="SUPFAM" id="SSF55021">
    <property type="entry name" value="ACT-like"/>
    <property type="match status" value="1"/>
</dbReference>
<feature type="compositionally biased region" description="Basic and acidic residues" evidence="3">
    <location>
        <begin position="475"/>
        <end position="493"/>
    </location>
</feature>
<dbReference type="EMBL" id="QZKI01000063">
    <property type="protein sequence ID" value="RJP70952.1"/>
    <property type="molecule type" value="Genomic_DNA"/>
</dbReference>
<reference evidence="7 8" key="1">
    <citation type="journal article" date="2017" name="ISME J.">
        <title>Energy and carbon metabolisms in a deep terrestrial subsurface fluid microbial community.</title>
        <authorList>
            <person name="Momper L."/>
            <person name="Jungbluth S.P."/>
            <person name="Lee M.D."/>
            <person name="Amend J.P."/>
        </authorList>
    </citation>
    <scope>NUCLEOTIDE SEQUENCE [LARGE SCALE GENOMIC DNA]</scope>
    <source>
        <strain evidence="7">SURF_17</strain>
    </source>
</reference>
<comment type="function">
    <text evidence="2">In eubacteria ppGpp (guanosine 3'-diphosphate 5'-diphosphate) is a mediator of the stringent response that coordinates a variety of cellular activities in response to changes in nutritional abundance.</text>
</comment>
<dbReference type="Gene3D" id="1.10.3210.10">
    <property type="entry name" value="Hypothetical protein af1432"/>
    <property type="match status" value="1"/>
</dbReference>
<dbReference type="GO" id="GO:0005886">
    <property type="term" value="C:plasma membrane"/>
    <property type="evidence" value="ECO:0007669"/>
    <property type="project" value="TreeGrafter"/>
</dbReference>
<dbReference type="AlphaFoldDB" id="A0A419F009"/>
<evidence type="ECO:0000256" key="1">
    <source>
        <dbReference type="ARBA" id="ARBA00025704"/>
    </source>
</evidence>
<dbReference type="CDD" id="cd05399">
    <property type="entry name" value="NT_Rel-Spo_like"/>
    <property type="match status" value="1"/>
</dbReference>
<feature type="domain" description="HD" evidence="5">
    <location>
        <begin position="45"/>
        <end position="144"/>
    </location>
</feature>
<dbReference type="SUPFAM" id="SSF109604">
    <property type="entry name" value="HD-domain/PDEase-like"/>
    <property type="match status" value="1"/>
</dbReference>
<organism evidence="7 8">
    <name type="scientific">Candidatus Abyssobacteria bacterium SURF_17</name>
    <dbReference type="NCBI Taxonomy" id="2093361"/>
    <lineage>
        <taxon>Bacteria</taxon>
        <taxon>Pseudomonadati</taxon>
        <taxon>Candidatus Hydrogenedentota</taxon>
        <taxon>Candidatus Abyssobacteria</taxon>
    </lineage>
</organism>
<comment type="caution">
    <text evidence="7">The sequence shown here is derived from an EMBL/GenBank/DDBJ whole genome shotgun (WGS) entry which is preliminary data.</text>
</comment>
<dbReference type="PROSITE" id="PS51831">
    <property type="entry name" value="HD"/>
    <property type="match status" value="1"/>
</dbReference>
<name>A0A419F009_9BACT</name>
<dbReference type="GO" id="GO:0016787">
    <property type="term" value="F:hydrolase activity"/>
    <property type="evidence" value="ECO:0007669"/>
    <property type="project" value="UniProtKB-KW"/>
</dbReference>
<evidence type="ECO:0000256" key="3">
    <source>
        <dbReference type="SAM" id="MobiDB-lite"/>
    </source>
</evidence>
<dbReference type="InterPro" id="IPR012676">
    <property type="entry name" value="TGS-like"/>
</dbReference>
<dbReference type="PROSITE" id="PS51880">
    <property type="entry name" value="TGS"/>
    <property type="match status" value="1"/>
</dbReference>
<sequence>MTEVTAIQKEIKKYNRKADLRLVERAYAYAQQAHAGQVRLSGDPFLSHCTKVAEILTDLRLDTTTIAAGLLHDVLEDTKHTKAELEAEFGEEVARLVEGVTQMGRLKFKDSEEHQAENIRKMLIATAKDIRVILIKLADRLHNMQTLKYLPENKIQSISAETLQIYAPLAHRLGIAKIRSELEDLSLRYLNPDIYYELSGKVAEKKAQREKEIQDLCTLLHAELRKAGIKAEVTGRPKHFYSIYRKMVDQRKDFDEIFDLRALRIITRNLRDCYGALGIVHTLWTPVPGRFKDYIAMPKRNMYQSLHTAVLGKAGERVEIQIRTEEMHRTADNGIAAHWLYKETGDESVERFDERLLWLRQLLEWLQDLKDPKEFMESLRLDLFSGEVYVFTPKGRVIELPAGSTAVDFAYAIHTDIGNQCRAAKANGRMVSLKYRLKQGDVVEIITSKKQTPRRDWLDFVQTSRARSKIRHSLKVHEEAEDGKQAEEKEGRPRIQKPPETQRATPPRQAPSVGVAGLSNIMVRFAKCCNPLPGDKVIGYITRSRGLSIHREGCPNIVIDDPARLLSVNWDGKKQTTYPASIRVKATDRPNLLADVLASIRELNVNIASANAYGRNDGTAICDFIIEVTDQSHLNTIIYAIRQVEGVYSVRRSSLKDSA</sequence>
<dbReference type="InterPro" id="IPR004095">
    <property type="entry name" value="TGS"/>
</dbReference>
<evidence type="ECO:0000259" key="4">
    <source>
        <dbReference type="PROSITE" id="PS51671"/>
    </source>
</evidence>
<dbReference type="InterPro" id="IPR012675">
    <property type="entry name" value="Beta-grasp_dom_sf"/>
</dbReference>
<keyword evidence="7" id="KW-0378">Hydrolase</keyword>
<dbReference type="CDD" id="cd00077">
    <property type="entry name" value="HDc"/>
    <property type="match status" value="1"/>
</dbReference>
<accession>A0A419F009</accession>
<dbReference type="GO" id="GO:0015949">
    <property type="term" value="P:nucleobase-containing small molecule interconversion"/>
    <property type="evidence" value="ECO:0007669"/>
    <property type="project" value="UniProtKB-ARBA"/>
</dbReference>
<dbReference type="CDD" id="cd04876">
    <property type="entry name" value="ACT_RelA-SpoT"/>
    <property type="match status" value="1"/>
</dbReference>
<evidence type="ECO:0000313" key="7">
    <source>
        <dbReference type="EMBL" id="RJP70952.1"/>
    </source>
</evidence>
<dbReference type="Pfam" id="PF13291">
    <property type="entry name" value="ACT_4"/>
    <property type="match status" value="1"/>
</dbReference>
<dbReference type="FunFam" id="3.30.460.10:FF:000001">
    <property type="entry name" value="GTP pyrophosphokinase RelA"/>
    <property type="match status" value="1"/>
</dbReference>
<dbReference type="InterPro" id="IPR045865">
    <property type="entry name" value="ACT-like_dom_sf"/>
</dbReference>
<evidence type="ECO:0000259" key="6">
    <source>
        <dbReference type="PROSITE" id="PS51880"/>
    </source>
</evidence>
<dbReference type="Gene3D" id="3.30.70.260">
    <property type="match status" value="1"/>
</dbReference>
<dbReference type="InterPro" id="IPR002912">
    <property type="entry name" value="ACT_dom"/>
</dbReference>
<dbReference type="SMART" id="SM00471">
    <property type="entry name" value="HDc"/>
    <property type="match status" value="1"/>
</dbReference>
<dbReference type="Pfam" id="PF13328">
    <property type="entry name" value="HD_4"/>
    <property type="match status" value="1"/>
</dbReference>
<evidence type="ECO:0000256" key="2">
    <source>
        <dbReference type="RuleBase" id="RU003847"/>
    </source>
</evidence>
<proteinExistence type="inferred from homology"/>
<dbReference type="NCBIfam" id="TIGR00691">
    <property type="entry name" value="spoT_relA"/>
    <property type="match status" value="1"/>
</dbReference>
<dbReference type="PANTHER" id="PTHR21262">
    <property type="entry name" value="GUANOSINE-3',5'-BIS DIPHOSPHATE 3'-PYROPHOSPHOHYDROLASE"/>
    <property type="match status" value="1"/>
</dbReference>
<dbReference type="FunFam" id="1.10.3210.10:FF:000001">
    <property type="entry name" value="GTP pyrophosphokinase RelA"/>
    <property type="match status" value="1"/>
</dbReference>
<dbReference type="SUPFAM" id="SSF81271">
    <property type="entry name" value="TGS-like"/>
    <property type="match status" value="1"/>
</dbReference>
<gene>
    <name evidence="7" type="ORF">C4532_08445</name>
</gene>
<feature type="domain" description="ACT" evidence="4">
    <location>
        <begin position="581"/>
        <end position="655"/>
    </location>
</feature>
<comment type="similarity">
    <text evidence="2">Belongs to the relA/spoT family.</text>
</comment>
<dbReference type="Proteomes" id="UP000285961">
    <property type="component" value="Unassembled WGS sequence"/>
</dbReference>